<sequence>MLRLHGVPEVSVLVRGGLNPTSVVWDVIGLGRKWFGKVCH</sequence>
<dbReference type="STRING" id="585530.HMPREF0183_0159"/>
<dbReference type="EMBL" id="ADNU01000008">
    <property type="protein sequence ID" value="EFG48469.1"/>
    <property type="molecule type" value="Genomic_DNA"/>
</dbReference>
<comment type="caution">
    <text evidence="1">The sequence shown here is derived from an EMBL/GenBank/DDBJ whole genome shotgun (WGS) entry which is preliminary data.</text>
</comment>
<accession>D4YJP9</accession>
<dbReference type="AlphaFoldDB" id="D4YJP9"/>
<gene>
    <name evidence="1" type="ORF">HMPREF0183_0159</name>
</gene>
<name>D4YJP9_9MICO</name>
<reference evidence="1 2" key="1">
    <citation type="submission" date="2010-04" db="EMBL/GenBank/DDBJ databases">
        <authorList>
            <person name="Qin X."/>
            <person name="Bachman B."/>
            <person name="Battles P."/>
            <person name="Bell A."/>
            <person name="Bess C."/>
            <person name="Bickham C."/>
            <person name="Chaboub L."/>
            <person name="Chen D."/>
            <person name="Coyle M."/>
            <person name="Deiros D.R."/>
            <person name="Dinh H."/>
            <person name="Forbes L."/>
            <person name="Fowler G."/>
            <person name="Francisco L."/>
            <person name="Fu Q."/>
            <person name="Gubbala S."/>
            <person name="Hale W."/>
            <person name="Han Y."/>
            <person name="Hemphill L."/>
            <person name="Highlander S.K."/>
            <person name="Hirani K."/>
            <person name="Hogues M."/>
            <person name="Jackson L."/>
            <person name="Jakkamsetti A."/>
            <person name="Javaid M."/>
            <person name="Jiang H."/>
            <person name="Korchina V."/>
            <person name="Kovar C."/>
            <person name="Lara F."/>
            <person name="Lee S."/>
            <person name="Mata R."/>
            <person name="Mathew T."/>
            <person name="Moen C."/>
            <person name="Morales K."/>
            <person name="Munidasa M."/>
            <person name="Nazareth L."/>
            <person name="Ngo R."/>
            <person name="Nguyen L."/>
            <person name="Okwuonu G."/>
            <person name="Ongeri F."/>
            <person name="Patil S."/>
            <person name="Petrosino J."/>
            <person name="Pham C."/>
            <person name="Pham P."/>
            <person name="Pu L.-L."/>
            <person name="Puazo M."/>
            <person name="Raj R."/>
            <person name="Reid J."/>
            <person name="Rouhana J."/>
            <person name="Saada N."/>
            <person name="Shang Y."/>
            <person name="Simmons D."/>
            <person name="Thornton R."/>
            <person name="Warren J."/>
            <person name="Weissenberger G."/>
            <person name="Zhang J."/>
            <person name="Zhang L."/>
            <person name="Zhou C."/>
            <person name="Zhu D."/>
            <person name="Muzny D."/>
            <person name="Worley K."/>
            <person name="Gibbs R."/>
        </authorList>
    </citation>
    <scope>NUCLEOTIDE SEQUENCE [LARGE SCALE GENOMIC DNA]</scope>
    <source>
        <strain evidence="1 2">ATCC 49030</strain>
    </source>
</reference>
<organism evidence="1 2">
    <name type="scientific">Brevibacterium mcbrellneri ATCC 49030</name>
    <dbReference type="NCBI Taxonomy" id="585530"/>
    <lineage>
        <taxon>Bacteria</taxon>
        <taxon>Bacillati</taxon>
        <taxon>Actinomycetota</taxon>
        <taxon>Actinomycetes</taxon>
        <taxon>Micrococcales</taxon>
        <taxon>Brevibacteriaceae</taxon>
        <taxon>Brevibacterium</taxon>
    </lineage>
</organism>
<dbReference type="Proteomes" id="UP000005714">
    <property type="component" value="Unassembled WGS sequence"/>
</dbReference>
<protein>
    <submittedName>
        <fullName evidence="1">Uncharacterized protein</fullName>
    </submittedName>
</protein>
<proteinExistence type="predicted"/>
<evidence type="ECO:0000313" key="1">
    <source>
        <dbReference type="EMBL" id="EFG48469.1"/>
    </source>
</evidence>
<keyword evidence="2" id="KW-1185">Reference proteome</keyword>
<evidence type="ECO:0000313" key="2">
    <source>
        <dbReference type="Proteomes" id="UP000005714"/>
    </source>
</evidence>